<dbReference type="Gene3D" id="2.20.25.80">
    <property type="entry name" value="WRKY domain"/>
    <property type="match status" value="1"/>
</dbReference>
<dbReference type="GO" id="GO:0005634">
    <property type="term" value="C:nucleus"/>
    <property type="evidence" value="ECO:0007669"/>
    <property type="project" value="UniProtKB-SubCell"/>
</dbReference>
<dbReference type="SUPFAM" id="SSF118290">
    <property type="entry name" value="WRKY DNA-binding domain"/>
    <property type="match status" value="1"/>
</dbReference>
<evidence type="ECO:0000256" key="3">
    <source>
        <dbReference type="ARBA" id="ARBA00023125"/>
    </source>
</evidence>
<dbReference type="GO" id="GO:0043565">
    <property type="term" value="F:sequence-specific DNA binding"/>
    <property type="evidence" value="ECO:0007669"/>
    <property type="project" value="InterPro"/>
</dbReference>
<evidence type="ECO:0000313" key="8">
    <source>
        <dbReference type="Proteomes" id="UP000077755"/>
    </source>
</evidence>
<reference evidence="7" key="1">
    <citation type="journal article" date="2016" name="Nat. Genet.">
        <title>A high-quality carrot genome assembly provides new insights into carotenoid accumulation and asterid genome evolution.</title>
        <authorList>
            <person name="Iorizzo M."/>
            <person name="Ellison S."/>
            <person name="Senalik D."/>
            <person name="Zeng P."/>
            <person name="Satapoomin P."/>
            <person name="Huang J."/>
            <person name="Bowman M."/>
            <person name="Iovene M."/>
            <person name="Sanseverino W."/>
            <person name="Cavagnaro P."/>
            <person name="Yildiz M."/>
            <person name="Macko-Podgorni A."/>
            <person name="Moranska E."/>
            <person name="Grzebelus E."/>
            <person name="Grzebelus D."/>
            <person name="Ashrafi H."/>
            <person name="Zheng Z."/>
            <person name="Cheng S."/>
            <person name="Spooner D."/>
            <person name="Van Deynze A."/>
            <person name="Simon P."/>
        </authorList>
    </citation>
    <scope>NUCLEOTIDE SEQUENCE</scope>
    <source>
        <tissue evidence="7">Leaf</tissue>
    </source>
</reference>
<protein>
    <recommendedName>
        <fullName evidence="6">WRKY domain-containing protein</fullName>
    </recommendedName>
</protein>
<proteinExistence type="predicted"/>
<dbReference type="Pfam" id="PF03106">
    <property type="entry name" value="WRKY"/>
    <property type="match status" value="1"/>
</dbReference>
<evidence type="ECO:0000256" key="5">
    <source>
        <dbReference type="ARBA" id="ARBA00023242"/>
    </source>
</evidence>
<keyword evidence="2" id="KW-0805">Transcription regulation</keyword>
<dbReference type="KEGG" id="dcr:108226933"/>
<organism evidence="7 8">
    <name type="scientific">Daucus carota subsp. sativus</name>
    <name type="common">Carrot</name>
    <dbReference type="NCBI Taxonomy" id="79200"/>
    <lineage>
        <taxon>Eukaryota</taxon>
        <taxon>Viridiplantae</taxon>
        <taxon>Streptophyta</taxon>
        <taxon>Embryophyta</taxon>
        <taxon>Tracheophyta</taxon>
        <taxon>Spermatophyta</taxon>
        <taxon>Magnoliopsida</taxon>
        <taxon>eudicotyledons</taxon>
        <taxon>Gunneridae</taxon>
        <taxon>Pentapetalae</taxon>
        <taxon>asterids</taxon>
        <taxon>campanulids</taxon>
        <taxon>Apiales</taxon>
        <taxon>Apiaceae</taxon>
        <taxon>Apioideae</taxon>
        <taxon>Scandiceae</taxon>
        <taxon>Daucinae</taxon>
        <taxon>Daucus</taxon>
        <taxon>Daucus sect. Daucus</taxon>
    </lineage>
</organism>
<dbReference type="GO" id="GO:0003700">
    <property type="term" value="F:DNA-binding transcription factor activity"/>
    <property type="evidence" value="ECO:0007669"/>
    <property type="project" value="InterPro"/>
</dbReference>
<dbReference type="Proteomes" id="UP000077755">
    <property type="component" value="Chromosome 6"/>
</dbReference>
<evidence type="ECO:0000259" key="6">
    <source>
        <dbReference type="PROSITE" id="PS50811"/>
    </source>
</evidence>
<sequence>MDGTNPKLYLGSLASEKWSTFTSSHGSTSNINISPSNDLFVNSGGFSEGEMFHGFAASSEVSDHLNSGITSSGNRINFMGTDDRNDEVKVDAKQKNKNKKQRFAFQTKSQVDILDDGYRWRKYGQKTVKNNAHPRNYYKCTYQGCSVKKQVQRLDKDETIVVTTYEGIHTHSIQKPSDDFQNILSEMKIFPTS</sequence>
<dbReference type="InterPro" id="IPR003657">
    <property type="entry name" value="WRKY_dom"/>
</dbReference>
<keyword evidence="3" id="KW-0238">DNA-binding</keyword>
<accession>A0AAF0XD95</accession>
<reference evidence="7" key="2">
    <citation type="submission" date="2022-03" db="EMBL/GenBank/DDBJ databases">
        <title>Draft title - Genomic analysis of global carrot germplasm unveils the trajectory of domestication and the origin of high carotenoid orange carrot.</title>
        <authorList>
            <person name="Iorizzo M."/>
            <person name="Ellison S."/>
            <person name="Senalik D."/>
            <person name="Macko-Podgorni A."/>
            <person name="Grzebelus D."/>
            <person name="Bostan H."/>
            <person name="Rolling W."/>
            <person name="Curaba J."/>
            <person name="Simon P."/>
        </authorList>
    </citation>
    <scope>NUCLEOTIDE SEQUENCE</scope>
    <source>
        <tissue evidence="7">Leaf</tissue>
    </source>
</reference>
<keyword evidence="5" id="KW-0539">Nucleus</keyword>
<dbReference type="PANTHER" id="PTHR31221:SF83">
    <property type="entry name" value="WRKY TRANSCRIPTION FACTOR 75-RELATED"/>
    <property type="match status" value="1"/>
</dbReference>
<feature type="domain" description="WRKY" evidence="6">
    <location>
        <begin position="109"/>
        <end position="174"/>
    </location>
</feature>
<dbReference type="InterPro" id="IPR044810">
    <property type="entry name" value="WRKY_plant"/>
</dbReference>
<dbReference type="InterPro" id="IPR036576">
    <property type="entry name" value="WRKY_dom_sf"/>
</dbReference>
<gene>
    <name evidence="7" type="ORF">DCAR_0624404</name>
</gene>
<name>A0AAF0XD95_DAUCS</name>
<evidence type="ECO:0000313" key="7">
    <source>
        <dbReference type="EMBL" id="WOH04992.1"/>
    </source>
</evidence>
<keyword evidence="4" id="KW-0804">Transcription</keyword>
<dbReference type="EMBL" id="CP093348">
    <property type="protein sequence ID" value="WOH04992.1"/>
    <property type="molecule type" value="Genomic_DNA"/>
</dbReference>
<evidence type="ECO:0000256" key="2">
    <source>
        <dbReference type="ARBA" id="ARBA00023015"/>
    </source>
</evidence>
<keyword evidence="8" id="KW-1185">Reference proteome</keyword>
<dbReference type="PROSITE" id="PS50811">
    <property type="entry name" value="WRKY"/>
    <property type="match status" value="1"/>
</dbReference>
<comment type="subcellular location">
    <subcellularLocation>
        <location evidence="1">Nucleus</location>
    </subcellularLocation>
</comment>
<dbReference type="SMART" id="SM00774">
    <property type="entry name" value="WRKY"/>
    <property type="match status" value="1"/>
</dbReference>
<dbReference type="AlphaFoldDB" id="A0AAF0XD95"/>
<dbReference type="PANTHER" id="PTHR31221">
    <property type="entry name" value="WRKY TRANSCRIPTION FACTOR PROTEIN 1-RELATED"/>
    <property type="match status" value="1"/>
</dbReference>
<evidence type="ECO:0000256" key="4">
    <source>
        <dbReference type="ARBA" id="ARBA00023163"/>
    </source>
</evidence>
<evidence type="ECO:0000256" key="1">
    <source>
        <dbReference type="ARBA" id="ARBA00004123"/>
    </source>
</evidence>
<dbReference type="FunFam" id="2.20.25.80:FF:000003">
    <property type="entry name" value="WRKY transcription factor 57"/>
    <property type="match status" value="1"/>
</dbReference>